<evidence type="ECO:0000313" key="2">
    <source>
        <dbReference type="EMBL" id="GFR37591.1"/>
    </source>
</evidence>
<protein>
    <submittedName>
        <fullName evidence="2">Uncharacterized protein</fullName>
    </submittedName>
</protein>
<reference evidence="2" key="1">
    <citation type="submission" date="2020-08" db="EMBL/GenBank/DDBJ databases">
        <authorList>
            <person name="Uke A."/>
            <person name="Chhe C."/>
            <person name="Baramee S."/>
            <person name="Kosugi A."/>
        </authorList>
    </citation>
    <scope>NUCLEOTIDE SEQUENCE</scope>
    <source>
        <strain evidence="2">DA-C8</strain>
    </source>
</reference>
<comment type="caution">
    <text evidence="2">The sequence shown here is derived from an EMBL/GenBank/DDBJ whole genome shotgun (WGS) entry which is preliminary data.</text>
</comment>
<dbReference type="Proteomes" id="UP000654993">
    <property type="component" value="Unassembled WGS sequence"/>
</dbReference>
<dbReference type="EMBL" id="BMAQ01000006">
    <property type="protein sequence ID" value="GFR37591.1"/>
    <property type="molecule type" value="Genomic_DNA"/>
</dbReference>
<feature type="transmembrane region" description="Helical" evidence="1">
    <location>
        <begin position="7"/>
        <end position="27"/>
    </location>
</feature>
<dbReference type="RefSeq" id="WP_200965879.1">
    <property type="nucleotide sequence ID" value="NZ_BMAQ01000006.1"/>
</dbReference>
<evidence type="ECO:0000256" key="1">
    <source>
        <dbReference type="SAM" id="Phobius"/>
    </source>
</evidence>
<gene>
    <name evidence="2" type="ORF">PRECH8_08870</name>
</gene>
<evidence type="ECO:0000313" key="3">
    <source>
        <dbReference type="Proteomes" id="UP000654993"/>
    </source>
</evidence>
<name>A0A916QFJ5_9BACL</name>
<dbReference type="AlphaFoldDB" id="A0A916QFJ5"/>
<keyword evidence="3" id="KW-1185">Reference proteome</keyword>
<keyword evidence="1" id="KW-1133">Transmembrane helix</keyword>
<reference evidence="2" key="2">
    <citation type="journal article" date="2021" name="Data Brief">
        <title>Draft genome sequence data of the facultative, thermophilic, xylanolytic bacterium Paenibacillus sp. strain DA-C8.</title>
        <authorList>
            <person name="Chhe C."/>
            <person name="Uke A."/>
            <person name="Baramee S."/>
            <person name="Ungkulpasvich U."/>
            <person name="Tachaapaikoon C."/>
            <person name="Pason P."/>
            <person name="Waeonukul R."/>
            <person name="Ratanakhanokchai K."/>
            <person name="Kosugi A."/>
        </authorList>
    </citation>
    <scope>NUCLEOTIDE SEQUENCE</scope>
    <source>
        <strain evidence="2">DA-C8</strain>
    </source>
</reference>
<accession>A0A916QFJ5</accession>
<feature type="transmembrane region" description="Helical" evidence="1">
    <location>
        <begin position="33"/>
        <end position="56"/>
    </location>
</feature>
<keyword evidence="1" id="KW-0812">Transmembrane</keyword>
<sequence>MKIRKIDYVVFFIFCYLVTIGIIYLMDKLTPDIFFRLIVPTLATSAILGTITNFTVKRQNKN</sequence>
<keyword evidence="1" id="KW-0472">Membrane</keyword>
<organism evidence="2 3">
    <name type="scientific">Insulibacter thermoxylanivorax</name>
    <dbReference type="NCBI Taxonomy" id="2749268"/>
    <lineage>
        <taxon>Bacteria</taxon>
        <taxon>Bacillati</taxon>
        <taxon>Bacillota</taxon>
        <taxon>Bacilli</taxon>
        <taxon>Bacillales</taxon>
        <taxon>Paenibacillaceae</taxon>
        <taxon>Insulibacter</taxon>
    </lineage>
</organism>
<proteinExistence type="predicted"/>